<dbReference type="AlphaFoldDB" id="A0AAV2QX33"/>
<reference evidence="2 3" key="1">
    <citation type="submission" date="2024-05" db="EMBL/GenBank/DDBJ databases">
        <authorList>
            <person name="Wallberg A."/>
        </authorList>
    </citation>
    <scope>NUCLEOTIDE SEQUENCE [LARGE SCALE GENOMIC DNA]</scope>
</reference>
<keyword evidence="1" id="KW-0732">Signal</keyword>
<feature type="chain" id="PRO_5043999425" evidence="1">
    <location>
        <begin position="29"/>
        <end position="195"/>
    </location>
</feature>
<dbReference type="Proteomes" id="UP001497623">
    <property type="component" value="Unassembled WGS sequence"/>
</dbReference>
<name>A0AAV2QX33_MEGNR</name>
<protein>
    <submittedName>
        <fullName evidence="2">Uncharacterized protein</fullName>
    </submittedName>
</protein>
<organism evidence="2 3">
    <name type="scientific">Meganyctiphanes norvegica</name>
    <name type="common">Northern krill</name>
    <name type="synonym">Thysanopoda norvegica</name>
    <dbReference type="NCBI Taxonomy" id="48144"/>
    <lineage>
        <taxon>Eukaryota</taxon>
        <taxon>Metazoa</taxon>
        <taxon>Ecdysozoa</taxon>
        <taxon>Arthropoda</taxon>
        <taxon>Crustacea</taxon>
        <taxon>Multicrustacea</taxon>
        <taxon>Malacostraca</taxon>
        <taxon>Eumalacostraca</taxon>
        <taxon>Eucarida</taxon>
        <taxon>Euphausiacea</taxon>
        <taxon>Euphausiidae</taxon>
        <taxon>Meganyctiphanes</taxon>
    </lineage>
</organism>
<evidence type="ECO:0000313" key="3">
    <source>
        <dbReference type="Proteomes" id="UP001497623"/>
    </source>
</evidence>
<evidence type="ECO:0000256" key="1">
    <source>
        <dbReference type="SAM" id="SignalP"/>
    </source>
</evidence>
<comment type="caution">
    <text evidence="2">The sequence shown here is derived from an EMBL/GenBank/DDBJ whole genome shotgun (WGS) entry which is preliminary data.</text>
</comment>
<dbReference type="EMBL" id="CAXKWB010011846">
    <property type="protein sequence ID" value="CAL4102476.1"/>
    <property type="molecule type" value="Genomic_DNA"/>
</dbReference>
<feature type="signal peptide" evidence="1">
    <location>
        <begin position="1"/>
        <end position="28"/>
    </location>
</feature>
<gene>
    <name evidence="2" type="ORF">MNOR_LOCUS17326</name>
</gene>
<keyword evidence="3" id="KW-1185">Reference proteome</keyword>
<evidence type="ECO:0000313" key="2">
    <source>
        <dbReference type="EMBL" id="CAL4102476.1"/>
    </source>
</evidence>
<proteinExistence type="predicted"/>
<accession>A0AAV2QX33</accession>
<sequence length="195" mass="21367">MVLHCLKESMSTMYLIMLMLLVDEVIDGQPLTDDQAEGNGDVQVTHLHGHKYVRRINLRSSSGQSEGHSEGLVANLQGPKDGLGVSIEGMLGLSKAHTEGLVASIQGLLEKATKFATLGPATEEPKPKIVPTFSDELPKVTRVVIPEEMDPDGEQRIISRLASLNTKPPDALLTFITHRSKYNVLNLPPYYLLPF</sequence>